<dbReference type="InterPro" id="IPR024567">
    <property type="entry name" value="RNase_HII/HIII_dom"/>
</dbReference>
<keyword evidence="8 14" id="KW-0963">Cytoplasm</keyword>
<dbReference type="GO" id="GO:0030145">
    <property type="term" value="F:manganese ion binding"/>
    <property type="evidence" value="ECO:0007669"/>
    <property type="project" value="UniProtKB-UniRule"/>
</dbReference>
<feature type="binding site" evidence="14 15">
    <location>
        <position position="19"/>
    </location>
    <ligand>
        <name>a divalent metal cation</name>
        <dbReference type="ChEBI" id="CHEBI:60240"/>
    </ligand>
</feature>
<dbReference type="Pfam" id="PF01351">
    <property type="entry name" value="RNase_HII"/>
    <property type="match status" value="1"/>
</dbReference>
<evidence type="ECO:0000256" key="5">
    <source>
        <dbReference type="ARBA" id="ARBA00007383"/>
    </source>
</evidence>
<evidence type="ECO:0000256" key="16">
    <source>
        <dbReference type="RuleBase" id="RU003515"/>
    </source>
</evidence>
<comment type="cofactor">
    <cofactor evidence="14 15">
        <name>Mn(2+)</name>
        <dbReference type="ChEBI" id="CHEBI:29035"/>
    </cofactor>
    <cofactor evidence="14 15">
        <name>Mg(2+)</name>
        <dbReference type="ChEBI" id="CHEBI:18420"/>
    </cofactor>
    <text evidence="14 15">Manganese or magnesium. Binds 1 divalent metal ion per monomer in the absence of substrate. May bind a second metal ion after substrate binding.</text>
</comment>
<evidence type="ECO:0000256" key="7">
    <source>
        <dbReference type="ARBA" id="ARBA00019179"/>
    </source>
</evidence>
<sequence length="200" mass="22288">METMVRRAAGSPFIVGMDEVGRGAWAGPMVAAAVAIPLGARIKGVRDSKVLSEEQREEVARAIHLSAAVWSYGVVSHEEIDRMGLTEANRMAFERAILGVREPVRHALVDGKYRFQISAPATFITDGDRSEYLIAAASILAKVFRDRLMRAAHSLLPEYGFARHKGYGTEEHQRALRQNGMTSFHRKSFCMDELRISNKE</sequence>
<dbReference type="GO" id="GO:0006298">
    <property type="term" value="P:mismatch repair"/>
    <property type="evidence" value="ECO:0007669"/>
    <property type="project" value="TreeGrafter"/>
</dbReference>
<evidence type="ECO:0000256" key="12">
    <source>
        <dbReference type="ARBA" id="ARBA00022801"/>
    </source>
</evidence>
<dbReference type="EC" id="3.1.26.4" evidence="6 14"/>
<keyword evidence="13 14" id="KW-0464">Manganese</keyword>
<evidence type="ECO:0000313" key="18">
    <source>
        <dbReference type="EMBL" id="OGL77714.1"/>
    </source>
</evidence>
<dbReference type="InterPro" id="IPR036397">
    <property type="entry name" value="RNaseH_sf"/>
</dbReference>
<evidence type="ECO:0000256" key="9">
    <source>
        <dbReference type="ARBA" id="ARBA00022722"/>
    </source>
</evidence>
<evidence type="ECO:0000256" key="6">
    <source>
        <dbReference type="ARBA" id="ARBA00012180"/>
    </source>
</evidence>
<name>A0A1F7UJ04_9BACT</name>
<dbReference type="GO" id="GO:0004523">
    <property type="term" value="F:RNA-DNA hybrid ribonuclease activity"/>
    <property type="evidence" value="ECO:0007669"/>
    <property type="project" value="UniProtKB-UniRule"/>
</dbReference>
<keyword evidence="12 14" id="KW-0378">Hydrolase</keyword>
<evidence type="ECO:0000313" key="19">
    <source>
        <dbReference type="Proteomes" id="UP000176604"/>
    </source>
</evidence>
<keyword evidence="11 14" id="KW-0255">Endonuclease</keyword>
<dbReference type="InterPro" id="IPR012337">
    <property type="entry name" value="RNaseH-like_sf"/>
</dbReference>
<dbReference type="PANTHER" id="PTHR10954">
    <property type="entry name" value="RIBONUCLEASE H2 SUBUNIT A"/>
    <property type="match status" value="1"/>
</dbReference>
<organism evidence="18 19">
    <name type="scientific">Candidatus Uhrbacteria bacterium RIFCSPHIGHO2_12_FULL_54_23</name>
    <dbReference type="NCBI Taxonomy" id="1802397"/>
    <lineage>
        <taxon>Bacteria</taxon>
        <taxon>Candidatus Uhriibacteriota</taxon>
    </lineage>
</organism>
<dbReference type="HAMAP" id="MF_00052_B">
    <property type="entry name" value="RNase_HII_B"/>
    <property type="match status" value="1"/>
</dbReference>
<comment type="catalytic activity">
    <reaction evidence="1 14 15 16">
        <text>Endonucleolytic cleavage to 5'-phosphomonoester.</text>
        <dbReference type="EC" id="3.1.26.4"/>
    </reaction>
</comment>
<evidence type="ECO:0000256" key="10">
    <source>
        <dbReference type="ARBA" id="ARBA00022723"/>
    </source>
</evidence>
<dbReference type="GO" id="GO:0032299">
    <property type="term" value="C:ribonuclease H2 complex"/>
    <property type="evidence" value="ECO:0007669"/>
    <property type="project" value="TreeGrafter"/>
</dbReference>
<dbReference type="PROSITE" id="PS51975">
    <property type="entry name" value="RNASE_H_2"/>
    <property type="match status" value="1"/>
</dbReference>
<evidence type="ECO:0000256" key="1">
    <source>
        <dbReference type="ARBA" id="ARBA00000077"/>
    </source>
</evidence>
<keyword evidence="9 14" id="KW-0540">Nuclease</keyword>
<evidence type="ECO:0000256" key="11">
    <source>
        <dbReference type="ARBA" id="ARBA00022759"/>
    </source>
</evidence>
<comment type="subcellular location">
    <subcellularLocation>
        <location evidence="4 14">Cytoplasm</location>
    </subcellularLocation>
</comment>
<dbReference type="CDD" id="cd07182">
    <property type="entry name" value="RNase_HII_bacteria_HII_like"/>
    <property type="match status" value="1"/>
</dbReference>
<comment type="cofactor">
    <cofactor evidence="2">
        <name>Mg(2+)</name>
        <dbReference type="ChEBI" id="CHEBI:18420"/>
    </cofactor>
</comment>
<dbReference type="Proteomes" id="UP000176604">
    <property type="component" value="Unassembled WGS sequence"/>
</dbReference>
<evidence type="ECO:0000256" key="2">
    <source>
        <dbReference type="ARBA" id="ARBA00001946"/>
    </source>
</evidence>
<gene>
    <name evidence="14" type="primary">rnhB</name>
    <name evidence="18" type="ORF">A3J43_04425</name>
</gene>
<dbReference type="AlphaFoldDB" id="A0A1F7UJ04"/>
<proteinExistence type="inferred from homology"/>
<evidence type="ECO:0000256" key="15">
    <source>
        <dbReference type="PROSITE-ProRule" id="PRU01319"/>
    </source>
</evidence>
<dbReference type="NCBIfam" id="NF000595">
    <property type="entry name" value="PRK00015.1-3"/>
    <property type="match status" value="1"/>
</dbReference>
<keyword evidence="10 14" id="KW-0479">Metal-binding</keyword>
<evidence type="ECO:0000256" key="4">
    <source>
        <dbReference type="ARBA" id="ARBA00004496"/>
    </source>
</evidence>
<protein>
    <recommendedName>
        <fullName evidence="7 14">Ribonuclease HII</fullName>
        <shortName evidence="14">RNase HII</shortName>
        <ecNumber evidence="6 14">3.1.26.4</ecNumber>
    </recommendedName>
</protein>
<accession>A0A1F7UJ04</accession>
<dbReference type="Gene3D" id="3.30.420.10">
    <property type="entry name" value="Ribonuclease H-like superfamily/Ribonuclease H"/>
    <property type="match status" value="1"/>
</dbReference>
<dbReference type="EMBL" id="MGEF01000053">
    <property type="protein sequence ID" value="OGL77714.1"/>
    <property type="molecule type" value="Genomic_DNA"/>
</dbReference>
<comment type="caution">
    <text evidence="18">The sequence shown here is derived from an EMBL/GenBank/DDBJ whole genome shotgun (WGS) entry which is preliminary data.</text>
</comment>
<dbReference type="GO" id="GO:0005737">
    <property type="term" value="C:cytoplasm"/>
    <property type="evidence" value="ECO:0007669"/>
    <property type="project" value="UniProtKB-SubCell"/>
</dbReference>
<evidence type="ECO:0000259" key="17">
    <source>
        <dbReference type="PROSITE" id="PS51975"/>
    </source>
</evidence>
<feature type="binding site" evidence="14 15">
    <location>
        <position position="110"/>
    </location>
    <ligand>
        <name>a divalent metal cation</name>
        <dbReference type="ChEBI" id="CHEBI:60240"/>
    </ligand>
</feature>
<dbReference type="GO" id="GO:0003723">
    <property type="term" value="F:RNA binding"/>
    <property type="evidence" value="ECO:0007669"/>
    <property type="project" value="UniProtKB-UniRule"/>
</dbReference>
<feature type="binding site" evidence="14 15">
    <location>
        <position position="18"/>
    </location>
    <ligand>
        <name>a divalent metal cation</name>
        <dbReference type="ChEBI" id="CHEBI:60240"/>
    </ligand>
</feature>
<comment type="function">
    <text evidence="3 14 16">Endonuclease that specifically degrades the RNA of RNA-DNA hybrids.</text>
</comment>
<dbReference type="InterPro" id="IPR001352">
    <property type="entry name" value="RNase_HII/HIII"/>
</dbReference>
<dbReference type="SUPFAM" id="SSF53098">
    <property type="entry name" value="Ribonuclease H-like"/>
    <property type="match status" value="1"/>
</dbReference>
<dbReference type="InterPro" id="IPR022898">
    <property type="entry name" value="RNase_HII"/>
</dbReference>
<evidence type="ECO:0000256" key="3">
    <source>
        <dbReference type="ARBA" id="ARBA00004065"/>
    </source>
</evidence>
<evidence type="ECO:0000256" key="14">
    <source>
        <dbReference type="HAMAP-Rule" id="MF_00052"/>
    </source>
</evidence>
<evidence type="ECO:0000256" key="8">
    <source>
        <dbReference type="ARBA" id="ARBA00022490"/>
    </source>
</evidence>
<reference evidence="18 19" key="1">
    <citation type="journal article" date="2016" name="Nat. Commun.">
        <title>Thousands of microbial genomes shed light on interconnected biogeochemical processes in an aquifer system.</title>
        <authorList>
            <person name="Anantharaman K."/>
            <person name="Brown C.T."/>
            <person name="Hug L.A."/>
            <person name="Sharon I."/>
            <person name="Castelle C.J."/>
            <person name="Probst A.J."/>
            <person name="Thomas B.C."/>
            <person name="Singh A."/>
            <person name="Wilkins M.J."/>
            <person name="Karaoz U."/>
            <person name="Brodie E.L."/>
            <person name="Williams K.H."/>
            <person name="Hubbard S.S."/>
            <person name="Banfield J.F."/>
        </authorList>
    </citation>
    <scope>NUCLEOTIDE SEQUENCE [LARGE SCALE GENOMIC DNA]</scope>
</reference>
<dbReference type="PANTHER" id="PTHR10954:SF18">
    <property type="entry name" value="RIBONUCLEASE HII"/>
    <property type="match status" value="1"/>
</dbReference>
<dbReference type="GO" id="GO:0043137">
    <property type="term" value="P:DNA replication, removal of RNA primer"/>
    <property type="evidence" value="ECO:0007669"/>
    <property type="project" value="TreeGrafter"/>
</dbReference>
<dbReference type="STRING" id="1802397.A3J43_04425"/>
<feature type="domain" description="RNase H type-2" evidence="17">
    <location>
        <begin position="12"/>
        <end position="200"/>
    </location>
</feature>
<evidence type="ECO:0000256" key="13">
    <source>
        <dbReference type="ARBA" id="ARBA00023211"/>
    </source>
</evidence>
<comment type="similarity">
    <text evidence="5 14 16">Belongs to the RNase HII family.</text>
</comment>